<gene>
    <name evidence="3" type="ORF">GCE9029_03450</name>
</gene>
<dbReference type="Gene3D" id="2.60.120.10">
    <property type="entry name" value="Jelly Rolls"/>
    <property type="match status" value="1"/>
</dbReference>
<proteinExistence type="predicted"/>
<organism evidence="3 4">
    <name type="scientific">Grimontia celer</name>
    <dbReference type="NCBI Taxonomy" id="1796497"/>
    <lineage>
        <taxon>Bacteria</taxon>
        <taxon>Pseudomonadati</taxon>
        <taxon>Pseudomonadota</taxon>
        <taxon>Gammaproteobacteria</taxon>
        <taxon>Vibrionales</taxon>
        <taxon>Vibrionaceae</taxon>
        <taxon>Grimontia</taxon>
    </lineage>
</organism>
<dbReference type="InterPro" id="IPR011051">
    <property type="entry name" value="RmlC_Cupin_sf"/>
</dbReference>
<evidence type="ECO:0000259" key="2">
    <source>
        <dbReference type="Pfam" id="PF07883"/>
    </source>
</evidence>
<name>A0A128F7M5_9GAMM</name>
<dbReference type="Proteomes" id="UP000071641">
    <property type="component" value="Unassembled WGS sequence"/>
</dbReference>
<dbReference type="GO" id="GO:0046872">
    <property type="term" value="F:metal ion binding"/>
    <property type="evidence" value="ECO:0007669"/>
    <property type="project" value="UniProtKB-KW"/>
</dbReference>
<feature type="domain" description="Cupin type-2" evidence="2">
    <location>
        <begin position="47"/>
        <end position="117"/>
    </location>
</feature>
<dbReference type="STRING" id="1796497.GCE9029_03450"/>
<dbReference type="PANTHER" id="PTHR35848:SF9">
    <property type="entry name" value="SLL1358 PROTEIN"/>
    <property type="match status" value="1"/>
</dbReference>
<accession>A0A128F7M5</accession>
<dbReference type="InterPro" id="IPR013096">
    <property type="entry name" value="Cupin_2"/>
</dbReference>
<evidence type="ECO:0000256" key="1">
    <source>
        <dbReference type="ARBA" id="ARBA00022723"/>
    </source>
</evidence>
<evidence type="ECO:0000313" key="4">
    <source>
        <dbReference type="Proteomes" id="UP000071641"/>
    </source>
</evidence>
<reference evidence="4" key="1">
    <citation type="submission" date="2016-02" db="EMBL/GenBank/DDBJ databases">
        <authorList>
            <person name="Rodrigo-Torres Lidia"/>
            <person name="Arahal R.David."/>
        </authorList>
    </citation>
    <scope>NUCLEOTIDE SEQUENCE [LARGE SCALE GENOMIC DNA]</scope>
    <source>
        <strain evidence="4">CECT 9029</strain>
    </source>
</reference>
<dbReference type="OrthoDB" id="116921at2"/>
<sequence>MSQYIVKKQDIESMEGQTKTHFLNPNAVRTGKSLGDLVGLTGLGFHIVEIEPGFDSTEYHVHYFEDECVYVLSGTAIVTIDDEDFEVGEGDFIGYPADGLPHVMTNTGNETLRCIVVGQRLDHDEADYPKQNKRIFRNKNRPWQVVDIDDIDFPNAGKK</sequence>
<dbReference type="InterPro" id="IPR014710">
    <property type="entry name" value="RmlC-like_jellyroll"/>
</dbReference>
<dbReference type="SUPFAM" id="SSF51182">
    <property type="entry name" value="RmlC-like cupins"/>
    <property type="match status" value="1"/>
</dbReference>
<keyword evidence="4" id="KW-1185">Reference proteome</keyword>
<dbReference type="RefSeq" id="WP_062665068.1">
    <property type="nucleotide sequence ID" value="NZ_FIZX01000002.1"/>
</dbReference>
<dbReference type="PANTHER" id="PTHR35848">
    <property type="entry name" value="OXALATE-BINDING PROTEIN"/>
    <property type="match status" value="1"/>
</dbReference>
<dbReference type="CDD" id="cd02224">
    <property type="entry name" value="cupin_SPO2919-like"/>
    <property type="match status" value="1"/>
</dbReference>
<keyword evidence="1" id="KW-0479">Metal-binding</keyword>
<dbReference type="Pfam" id="PF07883">
    <property type="entry name" value="Cupin_2"/>
    <property type="match status" value="1"/>
</dbReference>
<dbReference type="EMBL" id="FIZX01000002">
    <property type="protein sequence ID" value="CZF82803.1"/>
    <property type="molecule type" value="Genomic_DNA"/>
</dbReference>
<evidence type="ECO:0000313" key="3">
    <source>
        <dbReference type="EMBL" id="CZF82803.1"/>
    </source>
</evidence>
<dbReference type="InterPro" id="IPR051610">
    <property type="entry name" value="GPI/OXD"/>
</dbReference>
<dbReference type="AlphaFoldDB" id="A0A128F7M5"/>
<protein>
    <submittedName>
        <fullName evidence="3">Cupin domain protein</fullName>
    </submittedName>
</protein>